<evidence type="ECO:0000313" key="1">
    <source>
        <dbReference type="EMBL" id="MDB7084971.1"/>
    </source>
</evidence>
<protein>
    <submittedName>
        <fullName evidence="1">Uncharacterized protein</fullName>
    </submittedName>
</protein>
<proteinExistence type="predicted"/>
<dbReference type="RefSeq" id="WP_272019108.1">
    <property type="nucleotide sequence ID" value="NZ_CAXMZC010000001.1"/>
</dbReference>
<accession>A0AB35IKD7</accession>
<dbReference type="AlphaFoldDB" id="A0AB35IKD7"/>
<reference evidence="1" key="1">
    <citation type="submission" date="2023-01" db="EMBL/GenBank/DDBJ databases">
        <title>Human gut microbiome strain richness.</title>
        <authorList>
            <person name="Chen-Liaw A."/>
        </authorList>
    </citation>
    <scope>NUCLEOTIDE SEQUENCE</scope>
    <source>
        <strain evidence="1">1001217st2_G6_1001217B_191108</strain>
    </source>
</reference>
<dbReference type="Proteomes" id="UP001211987">
    <property type="component" value="Unassembled WGS sequence"/>
</dbReference>
<name>A0AB35IKD7_9FIRM</name>
<sequence>MSDLIKRLFRSVSAAVVEKTISTTALKYTLSKIKDKFALKSEAVKNIAANGRSITVTKADGTSSTFQTQDTVYVHPSMHSASIIEQDGTHRFVTDAEKTLWNNKLNASLKGVANGVASLDANGMVPSSQLPSYVDDVLEYTNKAGFPSTGETGKIYIDKTTNITYRWGGTAYVEISPSLALGETSSTAYSGDKGKSTTDKVNAIIAGTTKVPKATNADTVNGLTVKTAVPANAKFTDTVYTHPSNSSSYTSGLYKITVDKYGHVISAVAVQKADITNLGIPGSVITSASEIKLASGKTVETAINEILSVLEKAVFYDDSVG</sequence>
<organism evidence="1 2">
    <name type="scientific">Thomasclavelia ramosa</name>
    <dbReference type="NCBI Taxonomy" id="1547"/>
    <lineage>
        <taxon>Bacteria</taxon>
        <taxon>Bacillati</taxon>
        <taxon>Bacillota</taxon>
        <taxon>Erysipelotrichia</taxon>
        <taxon>Erysipelotrichales</taxon>
        <taxon>Coprobacillaceae</taxon>
        <taxon>Thomasclavelia</taxon>
    </lineage>
</organism>
<evidence type="ECO:0000313" key="2">
    <source>
        <dbReference type="Proteomes" id="UP001211987"/>
    </source>
</evidence>
<gene>
    <name evidence="1" type="ORF">PM738_14270</name>
</gene>
<comment type="caution">
    <text evidence="1">The sequence shown here is derived from an EMBL/GenBank/DDBJ whole genome shotgun (WGS) entry which is preliminary data.</text>
</comment>
<dbReference type="EMBL" id="JAQLKE010000027">
    <property type="protein sequence ID" value="MDB7084971.1"/>
    <property type="molecule type" value="Genomic_DNA"/>
</dbReference>